<dbReference type="OrthoDB" id="165093at2"/>
<reference evidence="2 3" key="1">
    <citation type="submission" date="2019-01" db="EMBL/GenBank/DDBJ databases">
        <title>Draft genome sequence of Dictyobacter sp. Uno17.</title>
        <authorList>
            <person name="Wang C.M."/>
            <person name="Zheng Y."/>
            <person name="Sakai Y."/>
            <person name="Abe K."/>
            <person name="Yokota A."/>
            <person name="Yabe S."/>
        </authorList>
    </citation>
    <scope>NUCLEOTIDE SEQUENCE [LARGE SCALE GENOMIC DNA]</scope>
    <source>
        <strain evidence="2 3">Uno17</strain>
    </source>
</reference>
<organism evidence="2 3">
    <name type="scientific">Dictyobacter arantiisoli</name>
    <dbReference type="NCBI Taxonomy" id="2014874"/>
    <lineage>
        <taxon>Bacteria</taxon>
        <taxon>Bacillati</taxon>
        <taxon>Chloroflexota</taxon>
        <taxon>Ktedonobacteria</taxon>
        <taxon>Ktedonobacterales</taxon>
        <taxon>Dictyobacteraceae</taxon>
        <taxon>Dictyobacter</taxon>
    </lineage>
</organism>
<protein>
    <recommendedName>
        <fullName evidence="4">General stress protein 17M-like domain-containing protein</fullName>
    </recommendedName>
</protein>
<proteinExistence type="predicted"/>
<feature type="compositionally biased region" description="Low complexity" evidence="1">
    <location>
        <begin position="141"/>
        <end position="156"/>
    </location>
</feature>
<name>A0A5A5T578_9CHLR</name>
<evidence type="ECO:0000313" key="2">
    <source>
        <dbReference type="EMBL" id="GCF06531.1"/>
    </source>
</evidence>
<keyword evidence="3" id="KW-1185">Reference proteome</keyword>
<dbReference type="Proteomes" id="UP000322530">
    <property type="component" value="Unassembled WGS sequence"/>
</dbReference>
<dbReference type="EMBL" id="BIXY01000001">
    <property type="protein sequence ID" value="GCF06531.1"/>
    <property type="molecule type" value="Genomic_DNA"/>
</dbReference>
<evidence type="ECO:0000313" key="3">
    <source>
        <dbReference type="Proteomes" id="UP000322530"/>
    </source>
</evidence>
<gene>
    <name evidence="2" type="ORF">KDI_00950</name>
</gene>
<accession>A0A5A5T578</accession>
<evidence type="ECO:0008006" key="4">
    <source>
        <dbReference type="Google" id="ProtNLM"/>
    </source>
</evidence>
<feature type="region of interest" description="Disordered" evidence="1">
    <location>
        <begin position="103"/>
        <end position="156"/>
    </location>
</feature>
<dbReference type="RefSeq" id="WP_149399198.1">
    <property type="nucleotide sequence ID" value="NZ_BIXY01000001.1"/>
</dbReference>
<evidence type="ECO:0000256" key="1">
    <source>
        <dbReference type="SAM" id="MobiDB-lite"/>
    </source>
</evidence>
<comment type="caution">
    <text evidence="2">The sequence shown here is derived from an EMBL/GenBank/DDBJ whole genome shotgun (WGS) entry which is preliminary data.</text>
</comment>
<sequence length="156" mass="16736">MTTYQTPLIVGIFQAENPARQAVDTLRTLGLRYDQVGVAINSSSHATSDLQSDLEKLGMPEEQASYYNNAYKSGKIVVSIRPDGREQEVSEILQSNGAYSFEQDTPAAAESNQPGNVEEPVTDATAEPTNSTVADEQPVQEEANSATATADSADHN</sequence>
<dbReference type="AlphaFoldDB" id="A0A5A5T578"/>